<comment type="similarity">
    <text evidence="2 7">Belongs to the peptidase M14 family.</text>
</comment>
<dbReference type="PROSITE" id="PS52035">
    <property type="entry name" value="PEPTIDASE_M14"/>
    <property type="match status" value="1"/>
</dbReference>
<evidence type="ECO:0000256" key="3">
    <source>
        <dbReference type="ARBA" id="ARBA00022670"/>
    </source>
</evidence>
<dbReference type="Gene3D" id="3.40.630.10">
    <property type="entry name" value="Zn peptidases"/>
    <property type="match status" value="1"/>
</dbReference>
<reference evidence="9 10" key="1">
    <citation type="submission" date="2019-08" db="EMBL/GenBank/DDBJ databases">
        <title>Archangium and Cystobacter genomes.</title>
        <authorList>
            <person name="Chen I.-C.K."/>
            <person name="Wielgoss S."/>
        </authorList>
    </citation>
    <scope>NUCLEOTIDE SEQUENCE [LARGE SCALE GENOMIC DNA]</scope>
    <source>
        <strain evidence="9 10">Cbm 6</strain>
    </source>
</reference>
<protein>
    <recommendedName>
        <fullName evidence="8">Peptidase M14 domain-containing protein</fullName>
    </recommendedName>
</protein>
<evidence type="ECO:0000256" key="2">
    <source>
        <dbReference type="ARBA" id="ARBA00005988"/>
    </source>
</evidence>
<comment type="cofactor">
    <cofactor evidence="1">
        <name>Zn(2+)</name>
        <dbReference type="ChEBI" id="CHEBI:29105"/>
    </cofactor>
</comment>
<dbReference type="SMART" id="SM00631">
    <property type="entry name" value="Zn_pept"/>
    <property type="match status" value="1"/>
</dbReference>
<name>A0ABY9WTY8_9BACT</name>
<keyword evidence="5" id="KW-0862">Zinc</keyword>
<evidence type="ECO:0000313" key="9">
    <source>
        <dbReference type="EMBL" id="WNG46624.1"/>
    </source>
</evidence>
<evidence type="ECO:0000256" key="1">
    <source>
        <dbReference type="ARBA" id="ARBA00001947"/>
    </source>
</evidence>
<dbReference type="Proteomes" id="UP001611383">
    <property type="component" value="Chromosome"/>
</dbReference>
<feature type="domain" description="Peptidase M14" evidence="8">
    <location>
        <begin position="302"/>
        <end position="591"/>
    </location>
</feature>
<organism evidence="9 10">
    <name type="scientific">Archangium minus</name>
    <dbReference type="NCBI Taxonomy" id="83450"/>
    <lineage>
        <taxon>Bacteria</taxon>
        <taxon>Pseudomonadati</taxon>
        <taxon>Myxococcota</taxon>
        <taxon>Myxococcia</taxon>
        <taxon>Myxococcales</taxon>
        <taxon>Cystobacterineae</taxon>
        <taxon>Archangiaceae</taxon>
        <taxon>Archangium</taxon>
    </lineage>
</organism>
<evidence type="ECO:0000256" key="6">
    <source>
        <dbReference type="ARBA" id="ARBA00023049"/>
    </source>
</evidence>
<dbReference type="CDD" id="cd00596">
    <property type="entry name" value="Peptidase_M14_like"/>
    <property type="match status" value="1"/>
</dbReference>
<dbReference type="RefSeq" id="WP_395823205.1">
    <property type="nucleotide sequence ID" value="NZ_CP043494.1"/>
</dbReference>
<sequence>MRFSGALILALLLVAGSARGEGYPIPRGEHPVAWKAAGSIGEWRIEEAALSLAKPSAPRNFFIQEQVAASPVPFVRARIQNSARADLAILFRAKVRATEPLFALTGYGFYLDARNETLGFVRYDGTRSDDSGVRSKVRGLAKVGELELVLFLAGPAFAAHVYDARTKAELASLVWSDSAFSEGSLGVYANKSQPPEVKVSLFVPDPPPQEASARDGLPSGWLVRVERGLQFAPELRRHLRRAAREPDADVYVASELGVHLLRTRAIRTRDVRPGVPYRFQDASFEERLARARKAPPRDAFVEGIKDPELIERAMRALAARDPERTRIIEIGRTHEDRPILALLIGESLDDHSRPAVLLCGGTHANEVVTPEPPLDAARWLLENPREPRVARWLRTFHFVIVPLVNPDGSQGYWHESTERGRTNRRRDAQAVELGLLEYGVDLNRNYPFGWKNIEDRFNSDDPRSRFFRGPSAGSEPEVQAMMRLGEAWRFVAMVSYHAAASRVLVPYTVEGAREPEPSAAWSVAPAMIDAVRRLPEGKRYEAVSRLYPVGGTDQDWFYWSFGTLAYLVELPFSAPSARRPLAPMLEGARTLWQVLVDRFLEGPSLTVRVPEAFRAEGPVTVAIDEIAWPNGERFSAHPESGVFHTYLPAAGHYTVRATSPSGRTVSRTVEVGAGHEVVALDDGAERGP</sequence>
<dbReference type="InterPro" id="IPR000834">
    <property type="entry name" value="Peptidase_M14"/>
</dbReference>
<evidence type="ECO:0000259" key="8">
    <source>
        <dbReference type="PROSITE" id="PS52035"/>
    </source>
</evidence>
<feature type="active site" description="Proton donor/acceptor" evidence="7">
    <location>
        <position position="569"/>
    </location>
</feature>
<dbReference type="SUPFAM" id="SSF53187">
    <property type="entry name" value="Zn-dependent exopeptidases"/>
    <property type="match status" value="1"/>
</dbReference>
<dbReference type="Pfam" id="PF00246">
    <property type="entry name" value="Peptidase_M14"/>
    <property type="match status" value="1"/>
</dbReference>
<keyword evidence="10" id="KW-1185">Reference proteome</keyword>
<evidence type="ECO:0000313" key="10">
    <source>
        <dbReference type="Proteomes" id="UP001611383"/>
    </source>
</evidence>
<dbReference type="PANTHER" id="PTHR11705:SF143">
    <property type="entry name" value="SLL0236 PROTEIN"/>
    <property type="match status" value="1"/>
</dbReference>
<accession>A0ABY9WTY8</accession>
<dbReference type="PANTHER" id="PTHR11705">
    <property type="entry name" value="PROTEASE FAMILY M14 CARBOXYPEPTIDASE A,B"/>
    <property type="match status" value="1"/>
</dbReference>
<keyword evidence="3" id="KW-0645">Protease</keyword>
<evidence type="ECO:0000256" key="5">
    <source>
        <dbReference type="ARBA" id="ARBA00022833"/>
    </source>
</evidence>
<keyword evidence="6" id="KW-0482">Metalloprotease</keyword>
<keyword evidence="4" id="KW-0378">Hydrolase</keyword>
<dbReference type="EMBL" id="CP043494">
    <property type="protein sequence ID" value="WNG46624.1"/>
    <property type="molecule type" value="Genomic_DNA"/>
</dbReference>
<dbReference type="PRINTS" id="PR00765">
    <property type="entry name" value="CRBOXYPTASEA"/>
</dbReference>
<evidence type="ECO:0000256" key="4">
    <source>
        <dbReference type="ARBA" id="ARBA00022801"/>
    </source>
</evidence>
<gene>
    <name evidence="9" type="ORF">F0U60_22790</name>
</gene>
<proteinExistence type="inferred from homology"/>
<evidence type="ECO:0000256" key="7">
    <source>
        <dbReference type="PROSITE-ProRule" id="PRU01379"/>
    </source>
</evidence>